<feature type="binding site" evidence="5">
    <location>
        <position position="446"/>
    </location>
    <ligand>
        <name>GTP</name>
        <dbReference type="ChEBI" id="CHEBI:37565"/>
    </ligand>
</feature>
<evidence type="ECO:0000256" key="3">
    <source>
        <dbReference type="ARBA" id="ARBA00023134"/>
    </source>
</evidence>
<dbReference type="FunFam" id="3.40.50.300:FF:000692">
    <property type="entry name" value="Guanine nucleotide-binding protein subunit alpha"/>
    <property type="match status" value="1"/>
</dbReference>
<evidence type="ECO:0000256" key="6">
    <source>
        <dbReference type="PIRSR" id="PIRSR601019-2"/>
    </source>
</evidence>
<name>A0A164YN37_9AGAM</name>
<dbReference type="GO" id="GO:0001664">
    <property type="term" value="F:G protein-coupled receptor binding"/>
    <property type="evidence" value="ECO:0007669"/>
    <property type="project" value="TreeGrafter"/>
</dbReference>
<evidence type="ECO:0000256" key="4">
    <source>
        <dbReference type="ARBA" id="ARBA00023224"/>
    </source>
</evidence>
<keyword evidence="1 6" id="KW-0479">Metal-binding</keyword>
<keyword evidence="3 5" id="KW-0342">GTP-binding</keyword>
<dbReference type="PRINTS" id="PR00318">
    <property type="entry name" value="GPROTEINA"/>
</dbReference>
<dbReference type="STRING" id="1314777.A0A164YN37"/>
<dbReference type="Gene3D" id="3.40.50.300">
    <property type="entry name" value="P-loop containing nucleotide triphosphate hydrolases"/>
    <property type="match status" value="2"/>
</dbReference>
<dbReference type="InterPro" id="IPR001019">
    <property type="entry name" value="Gprotein_alpha_su"/>
</dbReference>
<organism evidence="7 8">
    <name type="scientific">Sistotremastrum niveocremeum HHB9708</name>
    <dbReference type="NCBI Taxonomy" id="1314777"/>
    <lineage>
        <taxon>Eukaryota</taxon>
        <taxon>Fungi</taxon>
        <taxon>Dikarya</taxon>
        <taxon>Basidiomycota</taxon>
        <taxon>Agaricomycotina</taxon>
        <taxon>Agaricomycetes</taxon>
        <taxon>Sistotremastrales</taxon>
        <taxon>Sistotremastraceae</taxon>
        <taxon>Sertulicium</taxon>
        <taxon>Sertulicium niveocremeum</taxon>
    </lineage>
</organism>
<dbReference type="AlphaFoldDB" id="A0A164YN37"/>
<dbReference type="GO" id="GO:0005834">
    <property type="term" value="C:heterotrimeric G-protein complex"/>
    <property type="evidence" value="ECO:0007669"/>
    <property type="project" value="TreeGrafter"/>
</dbReference>
<dbReference type="GO" id="GO:0005737">
    <property type="term" value="C:cytoplasm"/>
    <property type="evidence" value="ECO:0007669"/>
    <property type="project" value="TreeGrafter"/>
</dbReference>
<dbReference type="Proteomes" id="UP000076722">
    <property type="component" value="Unassembled WGS sequence"/>
</dbReference>
<dbReference type="PANTHER" id="PTHR10218:SF360">
    <property type="entry name" value="GUANINE NUCLEOTIDE-BINDING PROTEIN SUBUNIT ALPHA HOMOLOG"/>
    <property type="match status" value="1"/>
</dbReference>
<reference evidence="7 8" key="1">
    <citation type="journal article" date="2016" name="Mol. Biol. Evol.">
        <title>Comparative Genomics of Early-Diverging Mushroom-Forming Fungi Provides Insights into the Origins of Lignocellulose Decay Capabilities.</title>
        <authorList>
            <person name="Nagy L.G."/>
            <person name="Riley R."/>
            <person name="Tritt A."/>
            <person name="Adam C."/>
            <person name="Daum C."/>
            <person name="Floudas D."/>
            <person name="Sun H."/>
            <person name="Yadav J.S."/>
            <person name="Pangilinan J."/>
            <person name="Larsson K.H."/>
            <person name="Matsuura K."/>
            <person name="Barry K."/>
            <person name="Labutti K."/>
            <person name="Kuo R."/>
            <person name="Ohm R.A."/>
            <person name="Bhattacharya S.S."/>
            <person name="Shirouzu T."/>
            <person name="Yoshinaga Y."/>
            <person name="Martin F.M."/>
            <person name="Grigoriev I.V."/>
            <person name="Hibbett D.S."/>
        </authorList>
    </citation>
    <scope>NUCLEOTIDE SEQUENCE [LARGE SCALE GENOMIC DNA]</scope>
    <source>
        <strain evidence="7 8">HHB9708</strain>
    </source>
</reference>
<dbReference type="GO" id="GO:0046872">
    <property type="term" value="F:metal ion binding"/>
    <property type="evidence" value="ECO:0007669"/>
    <property type="project" value="UniProtKB-KW"/>
</dbReference>
<protein>
    <submittedName>
        <fullName evidence="7">p-loop containing nucleoside triphosphate hydrolase protein</fullName>
    </submittedName>
</protein>
<feature type="binding site" evidence="5">
    <location>
        <begin position="384"/>
        <end position="387"/>
    </location>
    <ligand>
        <name>GTP</name>
        <dbReference type="ChEBI" id="CHEBI:37565"/>
    </ligand>
</feature>
<evidence type="ECO:0000313" key="8">
    <source>
        <dbReference type="Proteomes" id="UP000076722"/>
    </source>
</evidence>
<dbReference type="GO" id="GO:0007188">
    <property type="term" value="P:adenylate cyclase-modulating G protein-coupled receptor signaling pathway"/>
    <property type="evidence" value="ECO:0007669"/>
    <property type="project" value="TreeGrafter"/>
</dbReference>
<dbReference type="GO" id="GO:0031683">
    <property type="term" value="F:G-protein beta/gamma-subunit complex binding"/>
    <property type="evidence" value="ECO:0007669"/>
    <property type="project" value="InterPro"/>
</dbReference>
<keyword evidence="2 5" id="KW-0547">Nucleotide-binding</keyword>
<dbReference type="GO" id="GO:0005525">
    <property type="term" value="F:GTP binding"/>
    <property type="evidence" value="ECO:0007669"/>
    <property type="project" value="UniProtKB-KW"/>
</dbReference>
<dbReference type="SMART" id="SM00275">
    <property type="entry name" value="G_alpha"/>
    <property type="match status" value="1"/>
</dbReference>
<dbReference type="InterPro" id="IPR027417">
    <property type="entry name" value="P-loop_NTPase"/>
</dbReference>
<dbReference type="InterPro" id="IPR011025">
    <property type="entry name" value="GproteinA_insert"/>
</dbReference>
<sequence>MSVIIQSQPQYPPRPHSVVWPPAPIETHEQKLRRLAQQREAFRVSQAIDRELAQERALLANKAPQFSLLLLGQAESGKSTTLKAFKSHFTPKAFASELDHWTAVIMLNLLRSVHMILDAMARQDALAFHGSEVEPHLTVTTYIRQLREILLPLFTVEDTLHLRICPDNQPASPTVPSDPTPPGVWTTHRSVSPEVLVHSAQYYKMGPDSAHFQPLTATMKQVIKESHAAIRKYALHMKALWKNETVQAILKAQKISMRELSGFFLDDIDRIAAESYSPSEDDVLKARLKTHGAMEHRITIETGVGSRNKDWLIIDVGGARKQVSTWAPFFQHVTAIIFLFPLSTFDQQLEEDSKVNRMEDNMALWREICSNTLLTKVQFILFLNKTDILKAKIKSGTQVNYHITTYKGPNEYQEVVKYVRSNCLKIYKDCSPRGRRNPCSVHLTSAIDRKSMSHVLAQVREHIMNNQLANTKIL</sequence>
<dbReference type="SUPFAM" id="SSF47895">
    <property type="entry name" value="Transducin (alpha subunit), insertion domain"/>
    <property type="match status" value="1"/>
</dbReference>
<evidence type="ECO:0000256" key="1">
    <source>
        <dbReference type="ARBA" id="ARBA00022723"/>
    </source>
</evidence>
<dbReference type="PROSITE" id="PS51882">
    <property type="entry name" value="G_ALPHA"/>
    <property type="match status" value="1"/>
</dbReference>
<accession>A0A164YN37</accession>
<dbReference type="SUPFAM" id="SSF52540">
    <property type="entry name" value="P-loop containing nucleoside triphosphate hydrolases"/>
    <property type="match status" value="1"/>
</dbReference>
<dbReference type="Pfam" id="PF00503">
    <property type="entry name" value="G-alpha"/>
    <property type="match status" value="1"/>
</dbReference>
<evidence type="ECO:0000313" key="7">
    <source>
        <dbReference type="EMBL" id="KZS97078.1"/>
    </source>
</evidence>
<evidence type="ECO:0000256" key="5">
    <source>
        <dbReference type="PIRSR" id="PIRSR601019-1"/>
    </source>
</evidence>
<keyword evidence="4" id="KW-0807">Transducer</keyword>
<dbReference type="EMBL" id="KV419397">
    <property type="protein sequence ID" value="KZS97078.1"/>
    <property type="molecule type" value="Genomic_DNA"/>
</dbReference>
<gene>
    <name evidence="7" type="ORF">SISNIDRAFT_449797</name>
</gene>
<dbReference type="PANTHER" id="PTHR10218">
    <property type="entry name" value="GTP-BINDING PROTEIN ALPHA SUBUNIT"/>
    <property type="match status" value="1"/>
</dbReference>
<dbReference type="Gene3D" id="1.10.400.10">
    <property type="entry name" value="GI Alpha 1, domain 2-like"/>
    <property type="match status" value="2"/>
</dbReference>
<keyword evidence="7" id="KW-0378">Hydrolase</keyword>
<dbReference type="OrthoDB" id="5817230at2759"/>
<keyword evidence="8" id="KW-1185">Reference proteome</keyword>
<evidence type="ECO:0000256" key="2">
    <source>
        <dbReference type="ARBA" id="ARBA00022741"/>
    </source>
</evidence>
<proteinExistence type="predicted"/>
<keyword evidence="6" id="KW-0460">Magnesium</keyword>
<feature type="binding site" evidence="5">
    <location>
        <begin position="284"/>
        <end position="290"/>
    </location>
    <ligand>
        <name>GTP</name>
        <dbReference type="ChEBI" id="CHEBI:37565"/>
    </ligand>
</feature>
<feature type="binding site" evidence="6">
    <location>
        <position position="290"/>
    </location>
    <ligand>
        <name>Mg(2+)</name>
        <dbReference type="ChEBI" id="CHEBI:18420"/>
    </ligand>
</feature>
<dbReference type="GO" id="GO:0003924">
    <property type="term" value="F:GTPase activity"/>
    <property type="evidence" value="ECO:0007669"/>
    <property type="project" value="InterPro"/>
</dbReference>